<accession>A0A9D1SE61</accession>
<dbReference type="AlphaFoldDB" id="A0A9D1SE61"/>
<evidence type="ECO:0000313" key="2">
    <source>
        <dbReference type="EMBL" id="HIU57064.1"/>
    </source>
</evidence>
<organism evidence="2 3">
    <name type="scientific">Candidatus Ornithomonoglobus merdipullorum</name>
    <dbReference type="NCBI Taxonomy" id="2840895"/>
    <lineage>
        <taxon>Bacteria</taxon>
        <taxon>Bacillati</taxon>
        <taxon>Bacillota</taxon>
        <taxon>Clostridia</taxon>
        <taxon>Candidatus Ornithomonoglobus</taxon>
    </lineage>
</organism>
<dbReference type="Proteomes" id="UP000824109">
    <property type="component" value="Unassembled WGS sequence"/>
</dbReference>
<dbReference type="SUPFAM" id="SSF48537">
    <property type="entry name" value="Phospholipase C/P1 nuclease"/>
    <property type="match status" value="1"/>
</dbReference>
<dbReference type="InterPro" id="IPR029002">
    <property type="entry name" value="PLPC/GPLD1"/>
</dbReference>
<sequence length="221" mass="26206">MATWITHLRIADEYLKRGLIPYPKEFSLGSVAPDCGYGEKDSYGDFSPPPEVTHWAPGGIKLYCEYWKFASTYLSGKERNADYCFYLGYYVHLITDIMWSMMVYLPSTIKYEKEFKKDPDFLKTIKLDWYDLDYKFLRDDPSFIPYKYIRDAGTVKDYLPYYEPGQLTTQIRFIYDYYSDPSGRVLDREYKYLDEKTIAGFIKCAVELIDFDLKKKGFLVY</sequence>
<proteinExistence type="predicted"/>
<evidence type="ECO:0000259" key="1">
    <source>
        <dbReference type="Pfam" id="PF00882"/>
    </source>
</evidence>
<name>A0A9D1SE61_9FIRM</name>
<reference evidence="2" key="2">
    <citation type="journal article" date="2021" name="PeerJ">
        <title>Extensive microbial diversity within the chicken gut microbiome revealed by metagenomics and culture.</title>
        <authorList>
            <person name="Gilroy R."/>
            <person name="Ravi A."/>
            <person name="Getino M."/>
            <person name="Pursley I."/>
            <person name="Horton D.L."/>
            <person name="Alikhan N.F."/>
            <person name="Baker D."/>
            <person name="Gharbi K."/>
            <person name="Hall N."/>
            <person name="Watson M."/>
            <person name="Adriaenssens E.M."/>
            <person name="Foster-Nyarko E."/>
            <person name="Jarju S."/>
            <person name="Secka A."/>
            <person name="Antonio M."/>
            <person name="Oren A."/>
            <person name="Chaudhuri R.R."/>
            <person name="La Ragione R."/>
            <person name="Hildebrand F."/>
            <person name="Pallen M.J."/>
        </authorList>
    </citation>
    <scope>NUCLEOTIDE SEQUENCE</scope>
    <source>
        <strain evidence="2">USAMLcec3-3695</strain>
    </source>
</reference>
<comment type="caution">
    <text evidence="2">The sequence shown here is derived from an EMBL/GenBank/DDBJ whole genome shotgun (WGS) entry which is preliminary data.</text>
</comment>
<dbReference type="GO" id="GO:0016788">
    <property type="term" value="F:hydrolase activity, acting on ester bonds"/>
    <property type="evidence" value="ECO:0007669"/>
    <property type="project" value="InterPro"/>
</dbReference>
<reference evidence="2" key="1">
    <citation type="submission" date="2020-10" db="EMBL/GenBank/DDBJ databases">
        <authorList>
            <person name="Gilroy R."/>
        </authorList>
    </citation>
    <scope>NUCLEOTIDE SEQUENCE</scope>
    <source>
        <strain evidence="2">USAMLcec3-3695</strain>
    </source>
</reference>
<feature type="domain" description="Phospholipase C/D" evidence="1">
    <location>
        <begin position="6"/>
        <end position="99"/>
    </location>
</feature>
<dbReference type="InterPro" id="IPR008947">
    <property type="entry name" value="PLipase_C/P1_nuclease_dom_sf"/>
</dbReference>
<dbReference type="EMBL" id="DVNB01000049">
    <property type="protein sequence ID" value="HIU57064.1"/>
    <property type="molecule type" value="Genomic_DNA"/>
</dbReference>
<dbReference type="Pfam" id="PF00882">
    <property type="entry name" value="Zn_dep_PLPC"/>
    <property type="match status" value="1"/>
</dbReference>
<protein>
    <submittedName>
        <fullName evidence="2">Zinc dependent phospholipase C family protein</fullName>
    </submittedName>
</protein>
<gene>
    <name evidence="2" type="ORF">IAA61_04525</name>
</gene>
<evidence type="ECO:0000313" key="3">
    <source>
        <dbReference type="Proteomes" id="UP000824109"/>
    </source>
</evidence>